<proteinExistence type="predicted"/>
<sequence>MKADTLISADSVATPALDLHVIRYDSSHYYIFPITFSATELTEREIKECEDLLKHFLADYNIEAEKRFDEISKEHPTLKFDKDHFTIRPESYGRQYMAVASNNEKFVYVNCFCDPGAFDYRHAELVEVSDGGNCFFSFKVDLKNRRIFDFMVNGEA</sequence>
<protein>
    <submittedName>
        <fullName evidence="1">Uncharacterized protein</fullName>
    </submittedName>
</protein>
<gene>
    <name evidence="1" type="ORF">JI741_07145</name>
</gene>
<evidence type="ECO:0000313" key="1">
    <source>
        <dbReference type="EMBL" id="MBL0740989.1"/>
    </source>
</evidence>
<accession>A0ABS1KNR9</accession>
<name>A0ABS1KNR9_9BACT</name>
<reference evidence="1 2" key="1">
    <citation type="submission" date="2021-01" db="EMBL/GenBank/DDBJ databases">
        <title>Chryseolinea sp. Jin1 Genome sequencing and assembly.</title>
        <authorList>
            <person name="Kim I."/>
        </authorList>
    </citation>
    <scope>NUCLEOTIDE SEQUENCE [LARGE SCALE GENOMIC DNA]</scope>
    <source>
        <strain evidence="1 2">Jin1</strain>
    </source>
</reference>
<evidence type="ECO:0000313" key="2">
    <source>
        <dbReference type="Proteomes" id="UP000613030"/>
    </source>
</evidence>
<dbReference type="EMBL" id="JAERRB010000002">
    <property type="protein sequence ID" value="MBL0740989.1"/>
    <property type="molecule type" value="Genomic_DNA"/>
</dbReference>
<dbReference type="RefSeq" id="WP_236675937.1">
    <property type="nucleotide sequence ID" value="NZ_JAERRB010000002.1"/>
</dbReference>
<organism evidence="1 2">
    <name type="scientific">Chryseolinea lacunae</name>
    <dbReference type="NCBI Taxonomy" id="2801331"/>
    <lineage>
        <taxon>Bacteria</taxon>
        <taxon>Pseudomonadati</taxon>
        <taxon>Bacteroidota</taxon>
        <taxon>Cytophagia</taxon>
        <taxon>Cytophagales</taxon>
        <taxon>Fulvivirgaceae</taxon>
        <taxon>Chryseolinea</taxon>
    </lineage>
</organism>
<keyword evidence="2" id="KW-1185">Reference proteome</keyword>
<comment type="caution">
    <text evidence="1">The sequence shown here is derived from an EMBL/GenBank/DDBJ whole genome shotgun (WGS) entry which is preliminary data.</text>
</comment>
<dbReference type="Proteomes" id="UP000613030">
    <property type="component" value="Unassembled WGS sequence"/>
</dbReference>